<dbReference type="Pfam" id="PF12706">
    <property type="entry name" value="Lactamase_B_2"/>
    <property type="match status" value="1"/>
</dbReference>
<name>A0A9W6FRU1_9BACT</name>
<dbReference type="SUPFAM" id="SSF56281">
    <property type="entry name" value="Metallo-hydrolase/oxidoreductase"/>
    <property type="match status" value="1"/>
</dbReference>
<evidence type="ECO:0000313" key="3">
    <source>
        <dbReference type="Proteomes" id="UP001144372"/>
    </source>
</evidence>
<evidence type="ECO:0000313" key="2">
    <source>
        <dbReference type="EMBL" id="GLI33887.1"/>
    </source>
</evidence>
<dbReference type="Proteomes" id="UP001144372">
    <property type="component" value="Unassembled WGS sequence"/>
</dbReference>
<dbReference type="SMART" id="SM00849">
    <property type="entry name" value="Lactamase_B"/>
    <property type="match status" value="1"/>
</dbReference>
<dbReference type="RefSeq" id="WP_281793145.1">
    <property type="nucleotide sequence ID" value="NZ_BSDR01000001.1"/>
</dbReference>
<dbReference type="PANTHER" id="PTHR47619">
    <property type="entry name" value="METALLO-HYDROLASE YYCJ-RELATED"/>
    <property type="match status" value="1"/>
</dbReference>
<evidence type="ECO:0000259" key="1">
    <source>
        <dbReference type="SMART" id="SM00849"/>
    </source>
</evidence>
<dbReference type="InterPro" id="IPR001279">
    <property type="entry name" value="Metallo-B-lactamas"/>
</dbReference>
<organism evidence="2 3">
    <name type="scientific">Desulforhabdus amnigena</name>
    <dbReference type="NCBI Taxonomy" id="40218"/>
    <lineage>
        <taxon>Bacteria</taxon>
        <taxon>Pseudomonadati</taxon>
        <taxon>Thermodesulfobacteriota</taxon>
        <taxon>Syntrophobacteria</taxon>
        <taxon>Syntrophobacterales</taxon>
        <taxon>Syntrophobacteraceae</taxon>
        <taxon>Desulforhabdus</taxon>
    </lineage>
</organism>
<keyword evidence="3" id="KW-1185">Reference proteome</keyword>
<dbReference type="InterPro" id="IPR052533">
    <property type="entry name" value="WalJ/YycJ-like"/>
</dbReference>
<dbReference type="InterPro" id="IPR036866">
    <property type="entry name" value="RibonucZ/Hydroxyglut_hydro"/>
</dbReference>
<dbReference type="Gene3D" id="3.60.15.10">
    <property type="entry name" value="Ribonuclease Z/Hydroxyacylglutathione hydrolase-like"/>
    <property type="match status" value="1"/>
</dbReference>
<dbReference type="EMBL" id="BSDR01000001">
    <property type="protein sequence ID" value="GLI33887.1"/>
    <property type="molecule type" value="Genomic_DNA"/>
</dbReference>
<dbReference type="AlphaFoldDB" id="A0A9W6FRU1"/>
<comment type="caution">
    <text evidence="2">The sequence shown here is derived from an EMBL/GenBank/DDBJ whole genome shotgun (WGS) entry which is preliminary data.</text>
</comment>
<protein>
    <submittedName>
        <fullName evidence="2">MBL fold metallo-hydrolase</fullName>
    </submittedName>
</protein>
<sequence length="260" mass="28957">MSLFFQVLASGSKGNSIVVCSSKTRVLFDSGLSCKEIVRRLEKTPVNGKDLDALVISHEHQDHSRGCGVISRRFDLPVYLTRGTLENLPPQVGQLAYSQVFQTGASFTIGDLKIHPFAVSHDAGEPSAFVIEQGSIRMGICTDLGMVTQLVKIRLQQCQALVIESNHDVTRLMEGPYPLHLKQRIRSRHGHLSNEEAIELLKDLHHEGLKSVLFAHLSETNNHPDLVRRGFQKLSLCQEWEGVRFEIGKQNEVSTGIELA</sequence>
<dbReference type="PANTHER" id="PTHR47619:SF1">
    <property type="entry name" value="EXODEOXYRIBONUCLEASE WALJ"/>
    <property type="match status" value="1"/>
</dbReference>
<feature type="domain" description="Metallo-beta-lactamase" evidence="1">
    <location>
        <begin position="13"/>
        <end position="180"/>
    </location>
</feature>
<reference evidence="2" key="1">
    <citation type="submission" date="2022-12" db="EMBL/GenBank/DDBJ databases">
        <title>Reference genome sequencing for broad-spectrum identification of bacterial and archaeal isolates by mass spectrometry.</title>
        <authorList>
            <person name="Sekiguchi Y."/>
            <person name="Tourlousse D.M."/>
        </authorList>
    </citation>
    <scope>NUCLEOTIDE SEQUENCE</scope>
    <source>
        <strain evidence="2">ASRB1</strain>
    </source>
</reference>
<gene>
    <name evidence="2" type="ORF">DAMNIGENAA_13200</name>
</gene>
<proteinExistence type="predicted"/>
<accession>A0A9W6FRU1</accession>